<dbReference type="GO" id="GO:0034417">
    <property type="term" value="F:bisphosphoglycerate 3-phosphatase activity"/>
    <property type="evidence" value="ECO:0007669"/>
    <property type="project" value="UniProtKB-EC"/>
</dbReference>
<dbReference type="GO" id="GO:0005886">
    <property type="term" value="C:plasma membrane"/>
    <property type="evidence" value="ECO:0007669"/>
    <property type="project" value="UniProtKB-SubCell"/>
</dbReference>
<evidence type="ECO:0000256" key="3">
    <source>
        <dbReference type="ARBA" id="ARBA00012976"/>
    </source>
</evidence>
<keyword evidence="19" id="KW-1185">Reference proteome</keyword>
<dbReference type="Proteomes" id="UP000007801">
    <property type="component" value="Unassembled WGS sequence"/>
</dbReference>
<dbReference type="InterPro" id="IPR029033">
    <property type="entry name" value="His_PPase_superfam"/>
</dbReference>
<dbReference type="SUPFAM" id="SSF53254">
    <property type="entry name" value="Phosphoglycerate mutase-like"/>
    <property type="match status" value="1"/>
</dbReference>
<evidence type="ECO:0000256" key="15">
    <source>
        <dbReference type="ARBA" id="ARBA00043832"/>
    </source>
</evidence>
<dbReference type="Pfam" id="PF00328">
    <property type="entry name" value="His_Phos_2"/>
    <property type="match status" value="1"/>
</dbReference>
<evidence type="ECO:0000256" key="14">
    <source>
        <dbReference type="ARBA" id="ARBA00043691"/>
    </source>
</evidence>
<feature type="disulfide bond" evidence="16">
    <location>
        <begin position="80"/>
        <end position="421"/>
    </location>
</feature>
<dbReference type="GO" id="GO:0052745">
    <property type="term" value="F:inositol phosphate phosphatase activity"/>
    <property type="evidence" value="ECO:0007669"/>
    <property type="project" value="TreeGrafter"/>
</dbReference>
<dbReference type="GeneID" id="6503024"/>
<dbReference type="InterPro" id="IPR016274">
    <property type="entry name" value="Histidine_acid_Pase_euk"/>
</dbReference>
<dbReference type="CTD" id="31544"/>
<evidence type="ECO:0000256" key="6">
    <source>
        <dbReference type="ARBA" id="ARBA00022475"/>
    </source>
</evidence>
<evidence type="ECO:0000256" key="12">
    <source>
        <dbReference type="ARBA" id="ARBA00043668"/>
    </source>
</evidence>
<proteinExistence type="evidence at transcript level"/>
<reference evidence="18" key="2">
    <citation type="journal article" date="2008" name="Bioinformatics">
        <title>Assembly reconciliation.</title>
        <authorList>
            <person name="Zimin A.V."/>
            <person name="Smith D.R."/>
            <person name="Sutton G."/>
            <person name="Yorke J.A."/>
        </authorList>
    </citation>
    <scope>NUCLEOTIDE SEQUENCE</scope>
    <source>
        <strain evidence="18">TSC#14024-0371.13</strain>
    </source>
</reference>
<evidence type="ECO:0000313" key="19">
    <source>
        <dbReference type="Proteomes" id="UP000007801"/>
    </source>
</evidence>
<dbReference type="EC" id="3.1.3.80" evidence="3"/>
<dbReference type="OrthoDB" id="6509975at2759"/>
<reference evidence="17" key="4">
    <citation type="journal article" date="2022" name="F1000Research">
        <title>Manual annotation of Drosophila genes: a Genomics Education Partnership protocol.</title>
        <authorList>
            <person name="Rele C.P."/>
            <person name="Sandlin K.M."/>
            <person name="Leung W."/>
            <person name="Reed L.K."/>
        </authorList>
    </citation>
    <scope>NUCLEOTIDE SEQUENCE</scope>
</reference>
<evidence type="ECO:0000256" key="8">
    <source>
        <dbReference type="ARBA" id="ARBA00022801"/>
    </source>
</evidence>
<reference evidence="17" key="5">
    <citation type="journal article" date="2023" name="MicroPubl. Biol.">
        <title>Drosophila ananassae -- Mipp2.</title>
        <authorList>
            <person name="Backlund A.E."/>
            <person name="Tsai W."/>
            <person name="Johnson B."/>
            <person name="Arnold S.E."/>
            <person name="Yang M.A."/>
            <person name="Findlay G.D."/>
            <person name="Rele C.P."/>
        </authorList>
    </citation>
    <scope>NUCLEOTIDE SEQUENCE</scope>
</reference>
<dbReference type="EMBL" id="CH902621">
    <property type="protein sequence ID" value="KPU81609.1"/>
    <property type="molecule type" value="Genomic_DNA"/>
</dbReference>
<keyword evidence="9" id="KW-0472">Membrane</keyword>
<keyword evidence="8 18" id="KW-0378">Hydrolase</keyword>
<comment type="catalytic activity">
    <reaction evidence="13">
        <text>1D-myo-inositol 1,2,4,5,6-pentakisphosphate + H2O = 1D-myo-inositol 1,2,5,6-tetrakisphosphate + phosphate</text>
        <dbReference type="Rhea" id="RHEA:77115"/>
        <dbReference type="ChEBI" id="CHEBI:15377"/>
        <dbReference type="ChEBI" id="CHEBI:43474"/>
        <dbReference type="ChEBI" id="CHEBI:57798"/>
        <dbReference type="ChEBI" id="CHEBI:195535"/>
        <dbReference type="EC" id="3.1.3.62"/>
    </reaction>
    <physiologicalReaction direction="left-to-right" evidence="13">
        <dbReference type="Rhea" id="RHEA:77116"/>
    </physiologicalReaction>
</comment>
<evidence type="ECO:0000256" key="1">
    <source>
        <dbReference type="ARBA" id="ARBA00004236"/>
    </source>
</evidence>
<feature type="disulfide bond" evidence="16">
    <location>
        <begin position="442"/>
        <end position="449"/>
    </location>
</feature>
<dbReference type="InParanoid" id="A0A0P8YKL3"/>
<sequence>MLKPLYYLFWFSLPSLALPGLFFFLLAGGAAGGDVGVAAGQEAVECSRLERADIEGRLSTKTPYRAIANFNETSPQYAGCRPTRIWSIIRHGTRNPSEKVILLAQSRLAEIKEDILNQSNPNLCAGELKKLRKWSWNFLNAAEDEKLLVAEGEDELTELAERMQNRFPSLLPDIYDPGWYFFKYTATQRTLKSAHSFATGLFGRHRIHAVRYPPPMHQDPILRFYKRCGRWKTDVDKNPDTLVNARRFLAEPQMQSAVEHVRSSTRLPELRPEDVQLMYTVCAFETAWRRPRHGDRWPTHSVWCNFFDVPALNAMEFFEDLEYYWNDGYGYELTHRIACPAIADMFAAISSSDDTEEQGPLRSNATFYFTHSGTLLKLLAHLGLARDEEPLTHRHFASERLWRTSQIDAFATNLAFLRYDCDEDEPHVLVLHQERVVRLPGCPLDKDLCPLATLRRIYADSVERCDFEELCQLKD</sequence>
<dbReference type="PANTHER" id="PTHR20963:SF51">
    <property type="entry name" value="MULTIPLE INOSITOL POLYPHOSPHATE PHOSPHATASE 1"/>
    <property type="match status" value="1"/>
</dbReference>
<dbReference type="CDD" id="cd07061">
    <property type="entry name" value="HP_HAP_like"/>
    <property type="match status" value="1"/>
</dbReference>
<comment type="subcellular location">
    <subcellularLocation>
        <location evidence="1">Cell membrane</location>
    </subcellularLocation>
</comment>
<protein>
    <recommendedName>
        <fullName evidence="5">Multiple inositol polyphosphate phosphatase 1</fullName>
        <ecNumber evidence="4">3.1.3.62</ecNumber>
        <ecNumber evidence="3">3.1.3.80</ecNumber>
    </recommendedName>
    <alternativeName>
        <fullName evidence="11">2,3-bisphosphoglycerate 3-phosphatase</fullName>
    </alternativeName>
</protein>
<dbReference type="STRING" id="7217.A0A0P8YKL3"/>
<dbReference type="FunCoup" id="A0A0P8YKL3">
    <property type="interactions" value="478"/>
</dbReference>
<evidence type="ECO:0000256" key="7">
    <source>
        <dbReference type="ARBA" id="ARBA00022729"/>
    </source>
</evidence>
<dbReference type="Gene3D" id="3.40.50.1240">
    <property type="entry name" value="Phosphoglycerate mutase-like"/>
    <property type="match status" value="1"/>
</dbReference>
<dbReference type="KEGG" id="dan:6503024"/>
<evidence type="ECO:0000256" key="4">
    <source>
        <dbReference type="ARBA" id="ARBA00013040"/>
    </source>
</evidence>
<evidence type="ECO:0000256" key="2">
    <source>
        <dbReference type="ARBA" id="ARBA00008422"/>
    </source>
</evidence>
<keyword evidence="7" id="KW-0732">Signal</keyword>
<dbReference type="PIRSF" id="PIRSF000894">
    <property type="entry name" value="Acid_phosphatase"/>
    <property type="match status" value="1"/>
</dbReference>
<dbReference type="InterPro" id="IPR000560">
    <property type="entry name" value="His_Pase_clade-2"/>
</dbReference>
<evidence type="ECO:0000256" key="9">
    <source>
        <dbReference type="ARBA" id="ARBA00023136"/>
    </source>
</evidence>
<name>A0A0P8YKL3_DROAN</name>
<dbReference type="GO" id="GO:0003993">
    <property type="term" value="F:acid phosphatase activity"/>
    <property type="evidence" value="ECO:0007669"/>
    <property type="project" value="TreeGrafter"/>
</dbReference>
<evidence type="ECO:0000313" key="18">
    <source>
        <dbReference type="EMBL" id="KPU81609.1"/>
    </source>
</evidence>
<dbReference type="AlphaFoldDB" id="A0A0P8YKL3"/>
<evidence type="ECO:0000313" key="17">
    <source>
        <dbReference type="EMBL" id="DBA35736.1"/>
    </source>
</evidence>
<keyword evidence="16" id="KW-1015">Disulfide bond</keyword>
<accession>A0A0P8YKL3</accession>
<reference evidence="18" key="3">
    <citation type="submission" date="2015-10" db="EMBL/GenBank/DDBJ databases">
        <authorList>
            <consortium name="FlyBase"/>
        </authorList>
    </citation>
    <scope>NUCLEOTIDE SEQUENCE</scope>
    <source>
        <strain evidence="18">TSC#14024-0371.13</strain>
    </source>
</reference>
<feature type="disulfide bond" evidence="16">
    <location>
        <begin position="282"/>
        <end position="304"/>
    </location>
</feature>
<dbReference type="EMBL" id="BK064458">
    <property type="protein sequence ID" value="DBA35736.1"/>
    <property type="molecule type" value="mRNA"/>
</dbReference>
<keyword evidence="6" id="KW-1003">Cell membrane</keyword>
<dbReference type="PANTHER" id="PTHR20963">
    <property type="entry name" value="MULTIPLE INOSITOL POLYPHOSPHATE PHOSPHATASE-RELATED"/>
    <property type="match status" value="1"/>
</dbReference>
<comment type="catalytic activity">
    <reaction evidence="15">
        <text>(2R)-2,3-bisphosphoglycerate + H2O = (2R)-2-phosphoglycerate + phosphate</text>
        <dbReference type="Rhea" id="RHEA:27381"/>
        <dbReference type="ChEBI" id="CHEBI:15377"/>
        <dbReference type="ChEBI" id="CHEBI:43474"/>
        <dbReference type="ChEBI" id="CHEBI:58248"/>
        <dbReference type="ChEBI" id="CHEBI:58289"/>
        <dbReference type="EC" id="3.1.3.80"/>
    </reaction>
    <physiologicalReaction direction="left-to-right" evidence="15">
        <dbReference type="Rhea" id="RHEA:27382"/>
    </physiologicalReaction>
</comment>
<keyword evidence="10" id="KW-0325">Glycoprotein</keyword>
<dbReference type="FunFam" id="3.40.50.1240:FF:000014">
    <property type="entry name" value="Multiple inositol polyphosphate phosphatase 1"/>
    <property type="match status" value="1"/>
</dbReference>
<gene>
    <name evidence="18" type="primary">Dana\GF20313</name>
    <name evidence="18" type="synonym">dana_GLEANR_2725</name>
    <name evidence="17" type="synonym">DanaCAF1_Mipp2-PA</name>
    <name evidence="18" type="ORF">GF20313</name>
</gene>
<evidence type="ECO:0000256" key="11">
    <source>
        <dbReference type="ARBA" id="ARBA00031642"/>
    </source>
</evidence>
<reference evidence="18 19" key="1">
    <citation type="journal article" date="2007" name="Nature">
        <title>Evolution of genes and genomes on the Drosophila phylogeny.</title>
        <authorList>
            <consortium name="Drosophila 12 Genomes Consortium"/>
            <person name="Clark A.G."/>
            <person name="Eisen M.B."/>
            <person name="Smith D.R."/>
            <person name="Bergman C.M."/>
            <person name="Oliver B."/>
            <person name="Markow T.A."/>
            <person name="Kaufman T.C."/>
            <person name="Kellis M."/>
            <person name="Gelbart W."/>
            <person name="Iyer V.N."/>
            <person name="Pollard D.A."/>
            <person name="Sackton T.B."/>
            <person name="Larracuente A.M."/>
            <person name="Singh N.D."/>
            <person name="Abad J.P."/>
            <person name="Abt D.N."/>
            <person name="Adryan B."/>
            <person name="Aguade M."/>
            <person name="Akashi H."/>
            <person name="Anderson W.W."/>
            <person name="Aquadro C.F."/>
            <person name="Ardell D.H."/>
            <person name="Arguello R."/>
            <person name="Artieri C.G."/>
            <person name="Barbash D.A."/>
            <person name="Barker D."/>
            <person name="Barsanti P."/>
            <person name="Batterham P."/>
            <person name="Batzoglou S."/>
            <person name="Begun D."/>
            <person name="Bhutkar A."/>
            <person name="Blanco E."/>
            <person name="Bosak S.A."/>
            <person name="Bradley R.K."/>
            <person name="Brand A.D."/>
            <person name="Brent M.R."/>
            <person name="Brooks A.N."/>
            <person name="Brown R.H."/>
            <person name="Butlin R.K."/>
            <person name="Caggese C."/>
            <person name="Calvi B.R."/>
            <person name="Bernardo de Carvalho A."/>
            <person name="Caspi A."/>
            <person name="Castrezana S."/>
            <person name="Celniker S.E."/>
            <person name="Chang J.L."/>
            <person name="Chapple C."/>
            <person name="Chatterji S."/>
            <person name="Chinwalla A."/>
            <person name="Civetta A."/>
            <person name="Clifton S.W."/>
            <person name="Comeron J.M."/>
            <person name="Costello J.C."/>
            <person name="Coyne J.A."/>
            <person name="Daub J."/>
            <person name="David R.G."/>
            <person name="Delcher A.L."/>
            <person name="Delehaunty K."/>
            <person name="Do C.B."/>
            <person name="Ebling H."/>
            <person name="Edwards K."/>
            <person name="Eickbush T."/>
            <person name="Evans J.D."/>
            <person name="Filipski A."/>
            <person name="Findeiss S."/>
            <person name="Freyhult E."/>
            <person name="Fulton L."/>
            <person name="Fulton R."/>
            <person name="Garcia A.C."/>
            <person name="Gardiner A."/>
            <person name="Garfield D.A."/>
            <person name="Garvin B.E."/>
            <person name="Gibson G."/>
            <person name="Gilbert D."/>
            <person name="Gnerre S."/>
            <person name="Godfrey J."/>
            <person name="Good R."/>
            <person name="Gotea V."/>
            <person name="Gravely B."/>
            <person name="Greenberg A.J."/>
            <person name="Griffiths-Jones S."/>
            <person name="Gross S."/>
            <person name="Guigo R."/>
            <person name="Gustafson E.A."/>
            <person name="Haerty W."/>
            <person name="Hahn M.W."/>
            <person name="Halligan D.L."/>
            <person name="Halpern A.L."/>
            <person name="Halter G.M."/>
            <person name="Han M.V."/>
            <person name="Heger A."/>
            <person name="Hillier L."/>
            <person name="Hinrichs A.S."/>
            <person name="Holmes I."/>
            <person name="Hoskins R.A."/>
            <person name="Hubisz M.J."/>
            <person name="Hultmark D."/>
            <person name="Huntley M.A."/>
            <person name="Jaffe D.B."/>
            <person name="Jagadeeshan S."/>
            <person name="Jeck W.R."/>
            <person name="Johnson J."/>
            <person name="Jones C.D."/>
            <person name="Jordan W.C."/>
            <person name="Karpen G.H."/>
            <person name="Kataoka E."/>
            <person name="Keightley P.D."/>
            <person name="Kheradpour P."/>
            <person name="Kirkness E.F."/>
            <person name="Koerich L.B."/>
            <person name="Kristiansen K."/>
            <person name="Kudrna D."/>
            <person name="Kulathinal R.J."/>
            <person name="Kumar S."/>
            <person name="Kwok R."/>
            <person name="Lander E."/>
            <person name="Langley C.H."/>
            <person name="Lapoint R."/>
            <person name="Lazzaro B.P."/>
            <person name="Lee S.J."/>
            <person name="Levesque L."/>
            <person name="Li R."/>
            <person name="Lin C.F."/>
            <person name="Lin M.F."/>
            <person name="Lindblad-Toh K."/>
            <person name="Llopart A."/>
            <person name="Long M."/>
            <person name="Low L."/>
            <person name="Lozovsky E."/>
            <person name="Lu J."/>
            <person name="Luo M."/>
            <person name="Machado C.A."/>
            <person name="Makalowski W."/>
            <person name="Marzo M."/>
            <person name="Matsuda M."/>
            <person name="Matzkin L."/>
            <person name="McAllister B."/>
            <person name="McBride C.S."/>
            <person name="McKernan B."/>
            <person name="McKernan K."/>
            <person name="Mendez-Lago M."/>
            <person name="Minx P."/>
            <person name="Mollenhauer M.U."/>
            <person name="Montooth K."/>
            <person name="Mount S.M."/>
            <person name="Mu X."/>
            <person name="Myers E."/>
            <person name="Negre B."/>
            <person name="Newfeld S."/>
            <person name="Nielsen R."/>
            <person name="Noor M.A."/>
            <person name="O'Grady P."/>
            <person name="Pachter L."/>
            <person name="Papaceit M."/>
            <person name="Parisi M.J."/>
            <person name="Parisi M."/>
            <person name="Parts L."/>
            <person name="Pedersen J.S."/>
            <person name="Pesole G."/>
            <person name="Phillippy A.M."/>
            <person name="Ponting C.P."/>
            <person name="Pop M."/>
            <person name="Porcelli D."/>
            <person name="Powell J.R."/>
            <person name="Prohaska S."/>
            <person name="Pruitt K."/>
            <person name="Puig M."/>
            <person name="Quesneville H."/>
            <person name="Ram K.R."/>
            <person name="Rand D."/>
            <person name="Rasmussen M.D."/>
            <person name="Reed L.K."/>
            <person name="Reenan R."/>
            <person name="Reily A."/>
            <person name="Remington K.A."/>
            <person name="Rieger T.T."/>
            <person name="Ritchie M.G."/>
            <person name="Robin C."/>
            <person name="Rogers Y.H."/>
            <person name="Rohde C."/>
            <person name="Rozas J."/>
            <person name="Rubenfield M.J."/>
            <person name="Ruiz A."/>
            <person name="Russo S."/>
            <person name="Salzberg S.L."/>
            <person name="Sanchez-Gracia A."/>
            <person name="Saranga D.J."/>
            <person name="Sato H."/>
            <person name="Schaeffer S.W."/>
            <person name="Schatz M.C."/>
            <person name="Schlenke T."/>
            <person name="Schwartz R."/>
            <person name="Segarra C."/>
            <person name="Singh R.S."/>
            <person name="Sirot L."/>
            <person name="Sirota M."/>
            <person name="Sisneros N.B."/>
            <person name="Smith C.D."/>
            <person name="Smith T.F."/>
            <person name="Spieth J."/>
            <person name="Stage D.E."/>
            <person name="Stark A."/>
            <person name="Stephan W."/>
            <person name="Strausberg R.L."/>
            <person name="Strempel S."/>
            <person name="Sturgill D."/>
            <person name="Sutton G."/>
            <person name="Sutton G.G."/>
            <person name="Tao W."/>
            <person name="Teichmann S."/>
            <person name="Tobari Y.N."/>
            <person name="Tomimura Y."/>
            <person name="Tsolas J.M."/>
            <person name="Valente V.L."/>
            <person name="Venter E."/>
            <person name="Venter J.C."/>
            <person name="Vicario S."/>
            <person name="Vieira F.G."/>
            <person name="Vilella A.J."/>
            <person name="Villasante A."/>
            <person name="Walenz B."/>
            <person name="Wang J."/>
            <person name="Wasserman M."/>
            <person name="Watts T."/>
            <person name="Wilson D."/>
            <person name="Wilson R.K."/>
            <person name="Wing R.A."/>
            <person name="Wolfner M.F."/>
            <person name="Wong A."/>
            <person name="Wong G.K."/>
            <person name="Wu C.I."/>
            <person name="Wu G."/>
            <person name="Yamamoto D."/>
            <person name="Yang H.P."/>
            <person name="Yang S.P."/>
            <person name="Yorke J.A."/>
            <person name="Yoshida K."/>
            <person name="Zdobnov E."/>
            <person name="Zhang P."/>
            <person name="Zhang Y."/>
            <person name="Zimin A.V."/>
            <person name="Baldwin J."/>
            <person name="Abdouelleil A."/>
            <person name="Abdulkadir J."/>
            <person name="Abebe A."/>
            <person name="Abera B."/>
            <person name="Abreu J."/>
            <person name="Acer S.C."/>
            <person name="Aftuck L."/>
            <person name="Alexander A."/>
            <person name="An P."/>
            <person name="Anderson E."/>
            <person name="Anderson S."/>
            <person name="Arachi H."/>
            <person name="Azer M."/>
            <person name="Bachantsang P."/>
            <person name="Barry A."/>
            <person name="Bayul T."/>
            <person name="Berlin A."/>
            <person name="Bessette D."/>
            <person name="Bloom T."/>
            <person name="Blye J."/>
            <person name="Boguslavskiy L."/>
            <person name="Bonnet C."/>
            <person name="Boukhgalter B."/>
            <person name="Bourzgui I."/>
            <person name="Brown A."/>
            <person name="Cahill P."/>
            <person name="Channer S."/>
            <person name="Cheshatsang Y."/>
            <person name="Chuda L."/>
            <person name="Citroen M."/>
            <person name="Collymore A."/>
            <person name="Cooke P."/>
            <person name="Costello M."/>
            <person name="D'Aco K."/>
            <person name="Daza R."/>
            <person name="De Haan G."/>
            <person name="DeGray S."/>
            <person name="DeMaso C."/>
            <person name="Dhargay N."/>
            <person name="Dooley K."/>
            <person name="Dooley E."/>
            <person name="Doricent M."/>
            <person name="Dorje P."/>
            <person name="Dorjee K."/>
            <person name="Dupes A."/>
            <person name="Elong R."/>
            <person name="Falk J."/>
            <person name="Farina A."/>
            <person name="Faro S."/>
            <person name="Ferguson D."/>
            <person name="Fisher S."/>
            <person name="Foley C.D."/>
            <person name="Franke A."/>
            <person name="Friedrich D."/>
            <person name="Gadbois L."/>
            <person name="Gearin G."/>
            <person name="Gearin C.R."/>
            <person name="Giannoukos G."/>
            <person name="Goode T."/>
            <person name="Graham J."/>
            <person name="Grandbois E."/>
            <person name="Grewal S."/>
            <person name="Gyaltsen K."/>
            <person name="Hafez N."/>
            <person name="Hagos B."/>
            <person name="Hall J."/>
            <person name="Henson C."/>
            <person name="Hollinger A."/>
            <person name="Honan T."/>
            <person name="Huard M.D."/>
            <person name="Hughes L."/>
            <person name="Hurhula B."/>
            <person name="Husby M.E."/>
            <person name="Kamat A."/>
            <person name="Kanga B."/>
            <person name="Kashin S."/>
            <person name="Khazanovich D."/>
            <person name="Kisner P."/>
            <person name="Lance K."/>
            <person name="Lara M."/>
            <person name="Lee W."/>
            <person name="Lennon N."/>
            <person name="Letendre F."/>
            <person name="LeVine R."/>
            <person name="Lipovsky A."/>
            <person name="Liu X."/>
            <person name="Liu J."/>
            <person name="Liu S."/>
            <person name="Lokyitsang T."/>
            <person name="Lokyitsang Y."/>
            <person name="Lubonja R."/>
            <person name="Lui A."/>
            <person name="MacDonald P."/>
            <person name="Magnisalis V."/>
            <person name="Maru K."/>
            <person name="Matthews C."/>
            <person name="McCusker W."/>
            <person name="McDonough S."/>
            <person name="Mehta T."/>
            <person name="Meldrim J."/>
            <person name="Meneus L."/>
            <person name="Mihai O."/>
            <person name="Mihalev A."/>
            <person name="Mihova T."/>
            <person name="Mittelman R."/>
            <person name="Mlenga V."/>
            <person name="Montmayeur A."/>
            <person name="Mulrain L."/>
            <person name="Navidi A."/>
            <person name="Naylor J."/>
            <person name="Negash T."/>
            <person name="Nguyen T."/>
            <person name="Nguyen N."/>
            <person name="Nicol R."/>
            <person name="Norbu C."/>
            <person name="Norbu N."/>
            <person name="Novod N."/>
            <person name="O'Neill B."/>
            <person name="Osman S."/>
            <person name="Markiewicz E."/>
            <person name="Oyono O.L."/>
            <person name="Patti C."/>
            <person name="Phunkhang P."/>
            <person name="Pierre F."/>
            <person name="Priest M."/>
            <person name="Raghuraman S."/>
            <person name="Rege F."/>
            <person name="Reyes R."/>
            <person name="Rise C."/>
            <person name="Rogov P."/>
            <person name="Ross K."/>
            <person name="Ryan E."/>
            <person name="Settipalli S."/>
            <person name="Shea T."/>
            <person name="Sherpa N."/>
            <person name="Shi L."/>
            <person name="Shih D."/>
            <person name="Sparrow T."/>
            <person name="Spaulding J."/>
            <person name="Stalker J."/>
            <person name="Stange-Thomann N."/>
            <person name="Stavropoulos S."/>
            <person name="Stone C."/>
            <person name="Strader C."/>
            <person name="Tesfaye S."/>
            <person name="Thomson T."/>
            <person name="Thoulutsang Y."/>
            <person name="Thoulutsang D."/>
            <person name="Topham K."/>
            <person name="Topping I."/>
            <person name="Tsamla T."/>
            <person name="Vassiliev H."/>
            <person name="Vo A."/>
            <person name="Wangchuk T."/>
            <person name="Wangdi T."/>
            <person name="Weiand M."/>
            <person name="Wilkinson J."/>
            <person name="Wilson A."/>
            <person name="Yadav S."/>
            <person name="Young G."/>
            <person name="Yu Q."/>
            <person name="Zembek L."/>
            <person name="Zhong D."/>
            <person name="Zimmer A."/>
            <person name="Zwirko Z."/>
            <person name="Jaffe D.B."/>
            <person name="Alvarez P."/>
            <person name="Brockman W."/>
            <person name="Butler J."/>
            <person name="Chin C."/>
            <person name="Gnerre S."/>
            <person name="Grabherr M."/>
            <person name="Kleber M."/>
            <person name="Mauceli E."/>
            <person name="MacCallum I."/>
        </authorList>
    </citation>
    <scope>NUCLEOTIDE SEQUENCE [LARGE SCALE GENOMIC DNA]</scope>
    <source>
        <strain evidence="18">TSC#14024-0371.13</strain>
        <strain evidence="19">Tucson 14024-0371.13</strain>
    </source>
</reference>
<evidence type="ECO:0000256" key="16">
    <source>
        <dbReference type="PIRSR" id="PIRSR000894-2"/>
    </source>
</evidence>
<organism evidence="18 19">
    <name type="scientific">Drosophila ananassae</name>
    <name type="common">Fruit fly</name>
    <dbReference type="NCBI Taxonomy" id="7217"/>
    <lineage>
        <taxon>Eukaryota</taxon>
        <taxon>Metazoa</taxon>
        <taxon>Ecdysozoa</taxon>
        <taxon>Arthropoda</taxon>
        <taxon>Hexapoda</taxon>
        <taxon>Insecta</taxon>
        <taxon>Pterygota</taxon>
        <taxon>Neoptera</taxon>
        <taxon>Endopterygota</taxon>
        <taxon>Diptera</taxon>
        <taxon>Brachycera</taxon>
        <taxon>Muscomorpha</taxon>
        <taxon>Ephydroidea</taxon>
        <taxon>Drosophilidae</taxon>
        <taxon>Drosophila</taxon>
        <taxon>Sophophora</taxon>
    </lineage>
</organism>
<evidence type="ECO:0000256" key="5">
    <source>
        <dbReference type="ARBA" id="ARBA00018097"/>
    </source>
</evidence>
<evidence type="ECO:0000256" key="10">
    <source>
        <dbReference type="ARBA" id="ARBA00023180"/>
    </source>
</evidence>
<evidence type="ECO:0000256" key="13">
    <source>
        <dbReference type="ARBA" id="ARBA00043671"/>
    </source>
</evidence>
<comment type="similarity">
    <text evidence="2">Belongs to the histidine acid phosphatase family. MINPP1 subfamily.</text>
</comment>
<comment type="catalytic activity">
    <reaction evidence="14">
        <text>1D-myo-inositol hexakisphosphate + H2O = 1D-myo-inositol 1,2,4,5,6-pentakisphosphate + phosphate</text>
        <dbReference type="Rhea" id="RHEA:16989"/>
        <dbReference type="ChEBI" id="CHEBI:15377"/>
        <dbReference type="ChEBI" id="CHEBI:43474"/>
        <dbReference type="ChEBI" id="CHEBI:57798"/>
        <dbReference type="ChEBI" id="CHEBI:58130"/>
        <dbReference type="EC" id="3.1.3.62"/>
    </reaction>
    <physiologicalReaction direction="left-to-right" evidence="14">
        <dbReference type="Rhea" id="RHEA:16990"/>
    </physiologicalReaction>
</comment>
<dbReference type="EC" id="3.1.3.62" evidence="4"/>
<comment type="catalytic activity">
    <reaction evidence="12">
        <text>1D-myo-inositol 1,2,5,6-tetrakisphosphate + H2O = 1D-myo-inositol 1,2,6-trisphosphate + phosphate</text>
        <dbReference type="Rhea" id="RHEA:77119"/>
        <dbReference type="ChEBI" id="CHEBI:15377"/>
        <dbReference type="ChEBI" id="CHEBI:43474"/>
        <dbReference type="ChEBI" id="CHEBI:195535"/>
        <dbReference type="ChEBI" id="CHEBI:195537"/>
        <dbReference type="EC" id="3.1.3.62"/>
    </reaction>
    <physiologicalReaction direction="left-to-right" evidence="12">
        <dbReference type="Rhea" id="RHEA:77120"/>
    </physiologicalReaction>
</comment>